<feature type="coiled-coil region" evidence="1">
    <location>
        <begin position="790"/>
        <end position="824"/>
    </location>
</feature>
<organism evidence="4 5">
    <name type="scientific">Gymnodraco acuticeps</name>
    <name type="common">Antarctic dragonfish</name>
    <dbReference type="NCBI Taxonomy" id="8218"/>
    <lineage>
        <taxon>Eukaryota</taxon>
        <taxon>Metazoa</taxon>
        <taxon>Chordata</taxon>
        <taxon>Craniata</taxon>
        <taxon>Vertebrata</taxon>
        <taxon>Euteleostomi</taxon>
        <taxon>Actinopterygii</taxon>
        <taxon>Neopterygii</taxon>
        <taxon>Teleostei</taxon>
        <taxon>Neoteleostei</taxon>
        <taxon>Acanthomorphata</taxon>
        <taxon>Eupercaria</taxon>
        <taxon>Perciformes</taxon>
        <taxon>Notothenioidei</taxon>
        <taxon>Bathydraconidae</taxon>
        <taxon>Gymnodraco</taxon>
    </lineage>
</organism>
<evidence type="ECO:0000313" key="4">
    <source>
        <dbReference type="Proteomes" id="UP000515161"/>
    </source>
</evidence>
<dbReference type="Proteomes" id="UP000515161">
    <property type="component" value="Unplaced"/>
</dbReference>
<evidence type="ECO:0000256" key="1">
    <source>
        <dbReference type="SAM" id="Coils"/>
    </source>
</evidence>
<feature type="compositionally biased region" description="Basic and acidic residues" evidence="2">
    <location>
        <begin position="535"/>
        <end position="558"/>
    </location>
</feature>
<sequence length="825" mass="96397">MSKYEDSWEWLDTEFDHFLLDMKPYVLKHPSKTERQRCVTWIKKLCDPASCGSGLTGRKNRNMHARLLLQMLKRGALDRPFTCKPEPGSLKTLPTYMSIYFDEPLRGHSRAELPDWLTGELGGHTDDSLAASLLKDRTSSTPITARHRRRLYEEQNPPRPVSSSPLKQSPRHDARRVDVGLNADTSPDDSDLEARLNSWNLGVENPRYLRENPSPLSPISKPSFGRNSTLAEDQGPQFAQSKEVYATTEMKIKVLESKHQEEKLKMQQRHDADVEKILDRKNGELEETKSMYRAKQRESEEMIRKLEKKVQSVLRESQVICESKEKQIAELKNMSDQSSDSLKNEWEKKLHAAVTQMEQEKFELQKKHTDNIQELLEDTNLRLAKMEAEYNARAQATEQTVRELELRVKQQSVEVEKGSALRQRVTQEKAQLEIQIASMGAELQEANRREMESQLDRARESQRTQIQQADMALEQFKKQVELSSEKTYADMKLQMDKVEEDLIRSKSLRENQSKEFSQQLDALRQKYEQQMAEQRMQHEQERTRLQQQHSTEKDSLVQERQWEVSSLERQARAALQQHQQNTQEWRKLDAQTISDLESQLSSLSEDLHGANEKHKQQLAEMALLREEEKQSEFLDREASLDRLRSDMERIRGDLEESHQQEKDAAQEKANSRLKQIEKEYSQKLAKSAQLIAELQTSLCYMKEEAVRQQQAMEKQLEESNVRWDEERRTINHHADRANKALQEKVESLQRQLHSSEKKLLSKELESEEKVTVVRQEYEKKIKGLMPSELRKELEDTISSLKAQVNFLQKRASLLQEDLDACRSRR</sequence>
<feature type="region of interest" description="Disordered" evidence="2">
    <location>
        <begin position="528"/>
        <end position="558"/>
    </location>
</feature>
<accession>A0A6P8UFP4</accession>
<dbReference type="RefSeq" id="XP_034075913.1">
    <property type="nucleotide sequence ID" value="XM_034220022.1"/>
</dbReference>
<dbReference type="CTD" id="201134"/>
<gene>
    <name evidence="5" type="primary">cep112</name>
</gene>
<feature type="coiled-coil region" evidence="1">
    <location>
        <begin position="278"/>
        <end position="334"/>
    </location>
</feature>
<dbReference type="AlphaFoldDB" id="A0A6P8UFP4"/>
<evidence type="ECO:0000256" key="2">
    <source>
        <dbReference type="SAM" id="MobiDB-lite"/>
    </source>
</evidence>
<name>A0A6P8UFP4_GYMAC</name>
<dbReference type="Pfam" id="PF14846">
    <property type="entry name" value="DUF4485"/>
    <property type="match status" value="1"/>
</dbReference>
<dbReference type="InterPro" id="IPR055310">
    <property type="entry name" value="CEP112"/>
</dbReference>
<proteinExistence type="predicted"/>
<dbReference type="PANTHER" id="PTHR18871">
    <property type="entry name" value="CENTROSOMAL PROTEIN OF 112 KDA"/>
    <property type="match status" value="1"/>
</dbReference>
<evidence type="ECO:0000313" key="5">
    <source>
        <dbReference type="RefSeq" id="XP_034075913.1"/>
    </source>
</evidence>
<feature type="region of interest" description="Disordered" evidence="2">
    <location>
        <begin position="132"/>
        <end position="174"/>
    </location>
</feature>
<reference evidence="5" key="1">
    <citation type="submission" date="2025-08" db="UniProtKB">
        <authorList>
            <consortium name="RefSeq"/>
        </authorList>
    </citation>
    <scope>IDENTIFICATION</scope>
</reference>
<keyword evidence="1" id="KW-0175">Coiled coil</keyword>
<feature type="region of interest" description="Disordered" evidence="2">
    <location>
        <begin position="205"/>
        <end position="235"/>
    </location>
</feature>
<feature type="domain" description="DUF4485" evidence="3">
    <location>
        <begin position="11"/>
        <end position="96"/>
    </location>
</feature>
<feature type="coiled-coil region" evidence="1">
    <location>
        <begin position="369"/>
        <end position="486"/>
    </location>
</feature>
<protein>
    <submittedName>
        <fullName evidence="5">Centrosomal protein of 112 kDa isoform X5</fullName>
    </submittedName>
</protein>
<dbReference type="InterPro" id="IPR027831">
    <property type="entry name" value="DUF4485"/>
</dbReference>
<dbReference type="PANTHER" id="PTHR18871:SF2">
    <property type="entry name" value="CENTROSOMAL PROTEIN OF 112 KDA"/>
    <property type="match status" value="1"/>
</dbReference>
<keyword evidence="4" id="KW-1185">Reference proteome</keyword>
<dbReference type="GeneID" id="117548642"/>
<evidence type="ECO:0000259" key="3">
    <source>
        <dbReference type="Pfam" id="PF14846"/>
    </source>
</evidence>